<keyword evidence="2" id="KW-0238">DNA-binding</keyword>
<evidence type="ECO:0000256" key="4">
    <source>
        <dbReference type="ARBA" id="ARBA00034617"/>
    </source>
</evidence>
<dbReference type="SUPFAM" id="SSF52540">
    <property type="entry name" value="P-loop containing nucleoside triphosphate hydrolases"/>
    <property type="match status" value="1"/>
</dbReference>
<name>A0ABQ6JPK5_9ACTN</name>
<evidence type="ECO:0000256" key="3">
    <source>
        <dbReference type="ARBA" id="ARBA00023235"/>
    </source>
</evidence>
<proteinExistence type="inferred from homology"/>
<dbReference type="EMBL" id="BSUZ01000001">
    <property type="protein sequence ID" value="GMA89195.1"/>
    <property type="molecule type" value="Genomic_DNA"/>
</dbReference>
<evidence type="ECO:0000256" key="2">
    <source>
        <dbReference type="ARBA" id="ARBA00023125"/>
    </source>
</evidence>
<evidence type="ECO:0000313" key="8">
    <source>
        <dbReference type="Proteomes" id="UP001157017"/>
    </source>
</evidence>
<dbReference type="Proteomes" id="UP001157017">
    <property type="component" value="Unassembled WGS sequence"/>
</dbReference>
<sequence>MRTLRGPLARDSLRLGVLRLPTAEQRVAWLVAHLGSLEGSGIVYALTVSAAEDLAAVLRDAGHDVRAYTGRTDPADRQELEEALRDNRVKALIATSALGMGFDKPDLGFVVHVGAPSSPIAYYQQVGRAGRATERADVLLLPGHEDRDIWRYFASASMPRQEQADAVLAALAGAPKPLSTARLETVVDVRRTRLEPAAEGARRRRRRPARDRRLDVDGAPWSYDAERYDRVSAAREREQQPWWGTRPPRAVAWPTCSRRWTTTPRSRAVAATGAPVPGTRATCRRTRRTGPVRGCAGPAPRSTLARSGRAACRGWASR</sequence>
<evidence type="ECO:0000313" key="7">
    <source>
        <dbReference type="EMBL" id="GMA89195.1"/>
    </source>
</evidence>
<dbReference type="PANTHER" id="PTHR13710:SF105">
    <property type="entry name" value="ATP-DEPENDENT DNA HELICASE Q1"/>
    <property type="match status" value="1"/>
</dbReference>
<dbReference type="EC" id="5.6.2.4" evidence="5"/>
<dbReference type="PANTHER" id="PTHR13710">
    <property type="entry name" value="DNA HELICASE RECQ FAMILY MEMBER"/>
    <property type="match status" value="1"/>
</dbReference>
<comment type="catalytic activity">
    <reaction evidence="4">
        <text>Couples ATP hydrolysis with the unwinding of duplex DNA by translocating in the 3'-5' direction.</text>
        <dbReference type="EC" id="5.6.2.4"/>
    </reaction>
</comment>
<comment type="similarity">
    <text evidence="1">Belongs to the helicase family. RecQ subfamily.</text>
</comment>
<feature type="domain" description="Helicase C-terminal" evidence="6">
    <location>
        <begin position="29"/>
        <end position="184"/>
    </location>
</feature>
<protein>
    <recommendedName>
        <fullName evidence="5">DNA 3'-5' helicase</fullName>
        <ecNumber evidence="5">5.6.2.4</ecNumber>
    </recommendedName>
</protein>
<dbReference type="PROSITE" id="PS51194">
    <property type="entry name" value="HELICASE_CTER"/>
    <property type="match status" value="1"/>
</dbReference>
<dbReference type="InterPro" id="IPR027417">
    <property type="entry name" value="P-loop_NTPase"/>
</dbReference>
<dbReference type="Pfam" id="PF00271">
    <property type="entry name" value="Helicase_C"/>
    <property type="match status" value="1"/>
</dbReference>
<accession>A0ABQ6JPK5</accession>
<evidence type="ECO:0000259" key="6">
    <source>
        <dbReference type="PROSITE" id="PS51194"/>
    </source>
</evidence>
<dbReference type="InterPro" id="IPR001650">
    <property type="entry name" value="Helicase_C-like"/>
</dbReference>
<organism evidence="7 8">
    <name type="scientific">Angustibacter aerolatus</name>
    <dbReference type="NCBI Taxonomy" id="1162965"/>
    <lineage>
        <taxon>Bacteria</taxon>
        <taxon>Bacillati</taxon>
        <taxon>Actinomycetota</taxon>
        <taxon>Actinomycetes</taxon>
        <taxon>Kineosporiales</taxon>
        <taxon>Kineosporiaceae</taxon>
    </lineage>
</organism>
<comment type="caution">
    <text evidence="7">The sequence shown here is derived from an EMBL/GenBank/DDBJ whole genome shotgun (WGS) entry which is preliminary data.</text>
</comment>
<evidence type="ECO:0000256" key="5">
    <source>
        <dbReference type="ARBA" id="ARBA00034808"/>
    </source>
</evidence>
<gene>
    <name evidence="7" type="ORF">GCM10025868_44450</name>
</gene>
<keyword evidence="8" id="KW-1185">Reference proteome</keyword>
<keyword evidence="3" id="KW-0413">Isomerase</keyword>
<dbReference type="Gene3D" id="3.40.50.300">
    <property type="entry name" value="P-loop containing nucleotide triphosphate hydrolases"/>
    <property type="match status" value="1"/>
</dbReference>
<reference evidence="8" key="1">
    <citation type="journal article" date="2019" name="Int. J. Syst. Evol. Microbiol.">
        <title>The Global Catalogue of Microorganisms (GCM) 10K type strain sequencing project: providing services to taxonomists for standard genome sequencing and annotation.</title>
        <authorList>
            <consortium name="The Broad Institute Genomics Platform"/>
            <consortium name="The Broad Institute Genome Sequencing Center for Infectious Disease"/>
            <person name="Wu L."/>
            <person name="Ma J."/>
        </authorList>
    </citation>
    <scope>NUCLEOTIDE SEQUENCE [LARGE SCALE GENOMIC DNA]</scope>
    <source>
        <strain evidence="8">NBRC 108730</strain>
    </source>
</reference>
<evidence type="ECO:0000256" key="1">
    <source>
        <dbReference type="ARBA" id="ARBA00005446"/>
    </source>
</evidence>
<dbReference type="SMART" id="SM00490">
    <property type="entry name" value="HELICc"/>
    <property type="match status" value="1"/>
</dbReference>